<gene>
    <name evidence="1" type="ORF">H5410_035473</name>
</gene>
<comment type="caution">
    <text evidence="1">The sequence shown here is derived from an EMBL/GenBank/DDBJ whole genome shotgun (WGS) entry which is preliminary data.</text>
</comment>
<dbReference type="Proteomes" id="UP000824120">
    <property type="component" value="Chromosome 7"/>
</dbReference>
<dbReference type="AlphaFoldDB" id="A0A9J5Y1C8"/>
<name>A0A9J5Y1C8_SOLCO</name>
<reference evidence="1 2" key="1">
    <citation type="submission" date="2020-09" db="EMBL/GenBank/DDBJ databases">
        <title>De no assembly of potato wild relative species, Solanum commersonii.</title>
        <authorList>
            <person name="Cho K."/>
        </authorList>
    </citation>
    <scope>NUCLEOTIDE SEQUENCE [LARGE SCALE GENOMIC DNA]</scope>
    <source>
        <strain evidence="1">LZ3.2</strain>
        <tissue evidence="1">Leaf</tissue>
    </source>
</reference>
<dbReference type="OrthoDB" id="1303839at2759"/>
<evidence type="ECO:0000313" key="1">
    <source>
        <dbReference type="EMBL" id="KAG5594241.1"/>
    </source>
</evidence>
<sequence length="60" mass="7128">MCKHTRSDKIWNEAIQDNVGVTSVMDKMREARLKLFDHVKKRSREAPVIIYSYSDYILLQ</sequence>
<accession>A0A9J5Y1C8</accession>
<proteinExistence type="predicted"/>
<dbReference type="EMBL" id="JACXVP010000007">
    <property type="protein sequence ID" value="KAG5594241.1"/>
    <property type="molecule type" value="Genomic_DNA"/>
</dbReference>
<evidence type="ECO:0000313" key="2">
    <source>
        <dbReference type="Proteomes" id="UP000824120"/>
    </source>
</evidence>
<keyword evidence="2" id="KW-1185">Reference proteome</keyword>
<protein>
    <submittedName>
        <fullName evidence="1">Uncharacterized protein</fullName>
    </submittedName>
</protein>
<organism evidence="1 2">
    <name type="scientific">Solanum commersonii</name>
    <name type="common">Commerson's wild potato</name>
    <name type="synonym">Commerson's nightshade</name>
    <dbReference type="NCBI Taxonomy" id="4109"/>
    <lineage>
        <taxon>Eukaryota</taxon>
        <taxon>Viridiplantae</taxon>
        <taxon>Streptophyta</taxon>
        <taxon>Embryophyta</taxon>
        <taxon>Tracheophyta</taxon>
        <taxon>Spermatophyta</taxon>
        <taxon>Magnoliopsida</taxon>
        <taxon>eudicotyledons</taxon>
        <taxon>Gunneridae</taxon>
        <taxon>Pentapetalae</taxon>
        <taxon>asterids</taxon>
        <taxon>lamiids</taxon>
        <taxon>Solanales</taxon>
        <taxon>Solanaceae</taxon>
        <taxon>Solanoideae</taxon>
        <taxon>Solaneae</taxon>
        <taxon>Solanum</taxon>
    </lineage>
</organism>